<organism evidence="2 3">
    <name type="scientific">Alkalilimnicola ehrlichii</name>
    <dbReference type="NCBI Taxonomy" id="351052"/>
    <lineage>
        <taxon>Bacteria</taxon>
        <taxon>Pseudomonadati</taxon>
        <taxon>Pseudomonadota</taxon>
        <taxon>Gammaproteobacteria</taxon>
        <taxon>Chromatiales</taxon>
        <taxon>Ectothiorhodospiraceae</taxon>
        <taxon>Alkalilimnicola</taxon>
    </lineage>
</organism>
<gene>
    <name evidence="2" type="ORF">CAL65_21470</name>
</gene>
<dbReference type="Pfam" id="PF13443">
    <property type="entry name" value="HTH_26"/>
    <property type="match status" value="1"/>
</dbReference>
<dbReference type="RefSeq" id="WP_116304066.1">
    <property type="nucleotide sequence ID" value="NZ_NFZV01000038.1"/>
</dbReference>
<dbReference type="EMBL" id="NFZW01000040">
    <property type="protein sequence ID" value="RFA31807.1"/>
    <property type="molecule type" value="Genomic_DNA"/>
</dbReference>
<dbReference type="SMART" id="SM00530">
    <property type="entry name" value="HTH_XRE"/>
    <property type="match status" value="1"/>
</dbReference>
<dbReference type="GO" id="GO:0003677">
    <property type="term" value="F:DNA binding"/>
    <property type="evidence" value="ECO:0007669"/>
    <property type="project" value="InterPro"/>
</dbReference>
<dbReference type="Proteomes" id="UP000256763">
    <property type="component" value="Unassembled WGS sequence"/>
</dbReference>
<accession>A0A3E0WI50</accession>
<name>A0A3E0WI50_9GAMM</name>
<proteinExistence type="predicted"/>
<dbReference type="SUPFAM" id="SSF47413">
    <property type="entry name" value="lambda repressor-like DNA-binding domains"/>
    <property type="match status" value="1"/>
</dbReference>
<dbReference type="InterPro" id="IPR010982">
    <property type="entry name" value="Lambda_DNA-bd_dom_sf"/>
</dbReference>
<dbReference type="InterPro" id="IPR001387">
    <property type="entry name" value="Cro/C1-type_HTH"/>
</dbReference>
<dbReference type="AlphaFoldDB" id="A0A3E0WI50"/>
<keyword evidence="3" id="KW-1185">Reference proteome</keyword>
<dbReference type="CDD" id="cd00093">
    <property type="entry name" value="HTH_XRE"/>
    <property type="match status" value="1"/>
</dbReference>
<reference evidence="3" key="1">
    <citation type="submission" date="2017-05" db="EMBL/GenBank/DDBJ databases">
        <authorList>
            <person name="Sharma S."/>
            <person name="Sidhu C."/>
            <person name="Pinnaka A.K."/>
        </authorList>
    </citation>
    <scope>NUCLEOTIDE SEQUENCE [LARGE SCALE GENOMIC DNA]</scope>
    <source>
        <strain evidence="3">AK93</strain>
    </source>
</reference>
<comment type="caution">
    <text evidence="2">The sequence shown here is derived from an EMBL/GenBank/DDBJ whole genome shotgun (WGS) entry which is preliminary data.</text>
</comment>
<evidence type="ECO:0000259" key="1">
    <source>
        <dbReference type="PROSITE" id="PS50943"/>
    </source>
</evidence>
<protein>
    <recommendedName>
        <fullName evidence="1">HTH cro/C1-type domain-containing protein</fullName>
    </recommendedName>
</protein>
<dbReference type="OrthoDB" id="5298444at2"/>
<dbReference type="PROSITE" id="PS50943">
    <property type="entry name" value="HTH_CROC1"/>
    <property type="match status" value="1"/>
</dbReference>
<feature type="domain" description="HTH cro/C1-type" evidence="1">
    <location>
        <begin position="14"/>
        <end position="67"/>
    </location>
</feature>
<evidence type="ECO:0000313" key="2">
    <source>
        <dbReference type="EMBL" id="RFA31807.1"/>
    </source>
</evidence>
<evidence type="ECO:0000313" key="3">
    <source>
        <dbReference type="Proteomes" id="UP000256763"/>
    </source>
</evidence>
<sequence>MPRTPQTSLLIKALKRSLKAHGITYVQVAAALDLSEASVKRLFSEESFSLQRLEQVCALVDLSLTELARSVEDGIDEIRELDPAQEQALSEEPRLLLVFYLLLNGYTVDDIIREYQIEELESIKILAQLDRMGLIELQPGNRVRLLTSRFLTWRDDGPIRRFFDERVREEFFESRFDQPAETLKFISGMLSRPSLRLMERKLSLLAQEFNELARLDSTLPLSERHGCSVMLAQRVWAFSMFSRYARAGDKKA</sequence>